<keyword evidence="7" id="KW-0808">Transferase</keyword>
<evidence type="ECO:0000256" key="1">
    <source>
        <dbReference type="ARBA" id="ARBA00009865"/>
    </source>
</evidence>
<dbReference type="GO" id="GO:0032259">
    <property type="term" value="P:methylation"/>
    <property type="evidence" value="ECO:0007669"/>
    <property type="project" value="UniProtKB-KW"/>
</dbReference>
<dbReference type="InterPro" id="IPR029063">
    <property type="entry name" value="SAM-dependent_MTases_sf"/>
</dbReference>
<feature type="active site" description="Proton donor" evidence="4">
    <location>
        <position position="167"/>
    </location>
</feature>
<dbReference type="InterPro" id="IPR006710">
    <property type="entry name" value="Glyco_hydro_43"/>
</dbReference>
<keyword evidence="7" id="KW-0489">Methyltransferase</keyword>
<feature type="domain" description="Methyltransferase" evidence="6">
    <location>
        <begin position="448"/>
        <end position="538"/>
    </location>
</feature>
<dbReference type="InterPro" id="IPR041698">
    <property type="entry name" value="Methyltransf_25"/>
</dbReference>
<organism evidence="7 8">
    <name type="scientific">Streptomyces caelestis</name>
    <dbReference type="NCBI Taxonomy" id="36816"/>
    <lineage>
        <taxon>Bacteria</taxon>
        <taxon>Bacillati</taxon>
        <taxon>Actinomycetota</taxon>
        <taxon>Actinomycetes</taxon>
        <taxon>Kitasatosporales</taxon>
        <taxon>Streptomycetaceae</taxon>
        <taxon>Streptomyces</taxon>
    </lineage>
</organism>
<dbReference type="GO" id="GO:0008168">
    <property type="term" value="F:methyltransferase activity"/>
    <property type="evidence" value="ECO:0007669"/>
    <property type="project" value="UniProtKB-KW"/>
</dbReference>
<name>A0A7W9GZ46_9ACTN</name>
<reference evidence="7 8" key="1">
    <citation type="submission" date="2020-08" db="EMBL/GenBank/DDBJ databases">
        <title>Sequencing the genomes of 1000 actinobacteria strains.</title>
        <authorList>
            <person name="Klenk H.-P."/>
        </authorList>
    </citation>
    <scope>NUCLEOTIDE SEQUENCE [LARGE SCALE GENOMIC DNA]</scope>
    <source>
        <strain evidence="7 8">DSM 40084</strain>
    </source>
</reference>
<evidence type="ECO:0000313" key="8">
    <source>
        <dbReference type="Proteomes" id="UP000590647"/>
    </source>
</evidence>
<comment type="similarity">
    <text evidence="1">Belongs to the glycosyl hydrolase 43 family.</text>
</comment>
<sequence>MYPDPSVCQVGEDFYLANSSFEYSPGVPIWHSRDLVSWRQIGNALTRDEQFPAGRSPSSRGIYAPTLRHHGGRFWLITTNIDDPRGGHQIYQAGDPAGPWSAPMCLTELDGIDPDLAWDDEGTCLVTYCSWSETEIGIRQVAVDLEQGVLLEQPRWIWHGTGLAHSEGPHLYRRGEWWYLVIAEGGTDRGHVVSVARSRSPRGPFEGAAHNPVFTHRSTAHPVQNVGHADLVERPDGTWAAVYLGTRPRGRSPRFHVNGRETFLADVTWVDDWPRFEPASGHVPTGQRDFEDDFSAPGLDPRWVSPGQRPDRFVHSAPEGVGVGHALSETGEPSGLFTRVGGDQWEADFVVDPGEGAFFSELTRASRDQVTGRSVLREPVWGRRTAANGAGVSFLPVLGHQDETRAAYDGVVDLYASMFANGLETHPFARNMIGTFAELVRGTGNLRVADVGCGPGHVTAMLHDLGLDAFGLDLSPAMVDHARRAHPALQFDEARMEALPVEDGALGGVLSHYSMIHTPPGELPALLAEQVRVLAPGGLLLVSFFGTEGPEPVRFDHKVTPAYSWPAEQFAELLAGAGLVTFARLLHDPASERGFLDTHLLARRP</sequence>
<dbReference type="Gene3D" id="2.115.10.20">
    <property type="entry name" value="Glycosyl hydrolase domain, family 43"/>
    <property type="match status" value="1"/>
</dbReference>
<dbReference type="CDD" id="cd18617">
    <property type="entry name" value="GH43_XynB-like"/>
    <property type="match status" value="1"/>
</dbReference>
<dbReference type="SUPFAM" id="SSF75005">
    <property type="entry name" value="Arabinanase/levansucrase/invertase"/>
    <property type="match status" value="1"/>
</dbReference>
<feature type="active site" description="Proton acceptor" evidence="4">
    <location>
        <position position="4"/>
    </location>
</feature>
<evidence type="ECO:0000256" key="2">
    <source>
        <dbReference type="ARBA" id="ARBA00022801"/>
    </source>
</evidence>
<evidence type="ECO:0000256" key="3">
    <source>
        <dbReference type="ARBA" id="ARBA00023295"/>
    </source>
</evidence>
<dbReference type="InterPro" id="IPR051795">
    <property type="entry name" value="Glycosyl_Hydrlase_43"/>
</dbReference>
<dbReference type="AlphaFoldDB" id="A0A7W9GZ46"/>
<dbReference type="Proteomes" id="UP000590647">
    <property type="component" value="Unassembled WGS sequence"/>
</dbReference>
<gene>
    <name evidence="7" type="ORF">HDA41_000702</name>
</gene>
<dbReference type="PANTHER" id="PTHR42812:SF12">
    <property type="entry name" value="BETA-XYLOSIDASE-RELATED"/>
    <property type="match status" value="1"/>
</dbReference>
<evidence type="ECO:0000313" key="7">
    <source>
        <dbReference type="EMBL" id="MBB5792738.1"/>
    </source>
</evidence>
<dbReference type="Pfam" id="PF13649">
    <property type="entry name" value="Methyltransf_25"/>
    <property type="match status" value="1"/>
</dbReference>
<protein>
    <submittedName>
        <fullName evidence="7">SAM-dependent methyltransferase</fullName>
    </submittedName>
</protein>
<dbReference type="SUPFAM" id="SSF53335">
    <property type="entry name" value="S-adenosyl-L-methionine-dependent methyltransferases"/>
    <property type="match status" value="1"/>
</dbReference>
<evidence type="ECO:0000256" key="4">
    <source>
        <dbReference type="PIRSR" id="PIRSR606710-1"/>
    </source>
</evidence>
<comment type="caution">
    <text evidence="7">The sequence shown here is derived from an EMBL/GenBank/DDBJ whole genome shotgun (WGS) entry which is preliminary data.</text>
</comment>
<feature type="site" description="Important for catalytic activity, responsible for pKa modulation of the active site Glu and correct orientation of both the proton donor and substrate" evidence="5">
    <location>
        <position position="113"/>
    </location>
</feature>
<dbReference type="EMBL" id="JACHNE010000001">
    <property type="protein sequence ID" value="MBB5792738.1"/>
    <property type="molecule type" value="Genomic_DNA"/>
</dbReference>
<keyword evidence="8" id="KW-1185">Reference proteome</keyword>
<accession>A0A7W9GZ46</accession>
<keyword evidence="2" id="KW-0378">Hydrolase</keyword>
<proteinExistence type="inferred from homology"/>
<dbReference type="Gene3D" id="3.40.50.150">
    <property type="entry name" value="Vaccinia Virus protein VP39"/>
    <property type="match status" value="1"/>
</dbReference>
<dbReference type="PANTHER" id="PTHR42812">
    <property type="entry name" value="BETA-XYLOSIDASE"/>
    <property type="match status" value="1"/>
</dbReference>
<evidence type="ECO:0000259" key="6">
    <source>
        <dbReference type="Pfam" id="PF13649"/>
    </source>
</evidence>
<evidence type="ECO:0000256" key="5">
    <source>
        <dbReference type="PIRSR" id="PIRSR606710-2"/>
    </source>
</evidence>
<keyword evidence="3" id="KW-0326">Glycosidase</keyword>
<dbReference type="Pfam" id="PF04616">
    <property type="entry name" value="Glyco_hydro_43"/>
    <property type="match status" value="1"/>
</dbReference>
<dbReference type="GO" id="GO:0005975">
    <property type="term" value="P:carbohydrate metabolic process"/>
    <property type="evidence" value="ECO:0007669"/>
    <property type="project" value="InterPro"/>
</dbReference>
<dbReference type="InterPro" id="IPR023296">
    <property type="entry name" value="Glyco_hydro_beta-prop_sf"/>
</dbReference>
<dbReference type="CDD" id="cd02440">
    <property type="entry name" value="AdoMet_MTases"/>
    <property type="match status" value="1"/>
</dbReference>
<dbReference type="GO" id="GO:0004553">
    <property type="term" value="F:hydrolase activity, hydrolyzing O-glycosyl compounds"/>
    <property type="evidence" value="ECO:0007669"/>
    <property type="project" value="InterPro"/>
</dbReference>